<dbReference type="Proteomes" id="UP000295724">
    <property type="component" value="Unassembled WGS sequence"/>
</dbReference>
<dbReference type="OrthoDB" id="9787815at2"/>
<keyword evidence="3 6" id="KW-0812">Transmembrane</keyword>
<comment type="subcellular location">
    <subcellularLocation>
        <location evidence="1">Membrane</location>
        <topology evidence="1">Multi-pass membrane protein</topology>
    </subcellularLocation>
</comment>
<keyword evidence="5 6" id="KW-0472">Membrane</keyword>
<feature type="transmembrane region" description="Helical" evidence="6">
    <location>
        <begin position="386"/>
        <end position="405"/>
    </location>
</feature>
<feature type="transmembrane region" description="Helical" evidence="6">
    <location>
        <begin position="85"/>
        <end position="103"/>
    </location>
</feature>
<feature type="transmembrane region" description="Helical" evidence="6">
    <location>
        <begin position="185"/>
        <end position="204"/>
    </location>
</feature>
<accession>A0A4R6XNB1</accession>
<sequence length="509" mass="56648">MSETIKHLFNPKFLHMTLFGFSAGIPYFLIFSSLSLWLDQVGVEKSAITYFSWAALGYSFKFLWSPLVDRLPIPVLTAKLGQRRSWLILIQLLIVFAICWMGFTDPAQGINALTQMAFAVTLLGFSAATQDILIDAWRIEASNEKDITMLSSVYIVGYRLGMITSGAGALLIADHFGTSMDNYKYSAWQYSYLIMATCMLVGLITTIKIKEPKKADSLVYQTRDYAAVLLIFIMAIIALILCYQYTDQFFLSLQKPLIAWFNNEPLAAFMTTSGQLFLAIALAAFIGTLVAKSPIVNRAMVKEVYWIPVADLFKRHRKHVWLLIGIICTYRISDIVMGVTANLFYQHMGFDLDEIAGIVKTFGLIMTISGGLVGGVLVVRYGIIKMMILGATLSALTNLLFMIMASTGKSLIFLTFMISADNLSQGLALAVFVGFLSMLVNRQFTAVQYAMFSSVMTLFPKIMGGYSGTMVEQMGFASFYLMTAIIGIPVVVMLIYAMKKQAFEFNQSS</sequence>
<dbReference type="SUPFAM" id="SSF103473">
    <property type="entry name" value="MFS general substrate transporter"/>
    <property type="match status" value="1"/>
</dbReference>
<dbReference type="PANTHER" id="PTHR12778">
    <property type="entry name" value="SOLUTE CARRIER FAMILY 33 ACETYL-COA TRANSPORTER -RELATED"/>
    <property type="match status" value="1"/>
</dbReference>
<evidence type="ECO:0000313" key="8">
    <source>
        <dbReference type="Proteomes" id="UP000295724"/>
    </source>
</evidence>
<reference evidence="7 8" key="1">
    <citation type="submission" date="2019-03" db="EMBL/GenBank/DDBJ databases">
        <title>Genomic Encyclopedia of Type Strains, Phase IV (KMG-IV): sequencing the most valuable type-strain genomes for metagenomic binning, comparative biology and taxonomic classification.</title>
        <authorList>
            <person name="Goeker M."/>
        </authorList>
    </citation>
    <scope>NUCLEOTIDE SEQUENCE [LARGE SCALE GENOMIC DNA]</scope>
    <source>
        <strain evidence="7 8">DSM 25488</strain>
    </source>
</reference>
<dbReference type="NCBIfam" id="TIGR00901">
    <property type="entry name" value="2A0125"/>
    <property type="match status" value="1"/>
</dbReference>
<dbReference type="GO" id="GO:0022857">
    <property type="term" value="F:transmembrane transporter activity"/>
    <property type="evidence" value="ECO:0007669"/>
    <property type="project" value="InterPro"/>
</dbReference>
<evidence type="ECO:0000256" key="5">
    <source>
        <dbReference type="ARBA" id="ARBA00023136"/>
    </source>
</evidence>
<dbReference type="PANTHER" id="PTHR12778:SF10">
    <property type="entry name" value="MAJOR FACILITATOR SUPERFAMILY DOMAIN-CONTAINING PROTEIN 3"/>
    <property type="match status" value="1"/>
</dbReference>
<evidence type="ECO:0000256" key="6">
    <source>
        <dbReference type="SAM" id="Phobius"/>
    </source>
</evidence>
<feature type="transmembrane region" description="Helical" evidence="6">
    <location>
        <begin position="266"/>
        <end position="290"/>
    </location>
</feature>
<keyword evidence="8" id="KW-1185">Reference proteome</keyword>
<dbReference type="Pfam" id="PF07690">
    <property type="entry name" value="MFS_1"/>
    <property type="match status" value="1"/>
</dbReference>
<dbReference type="AlphaFoldDB" id="A0A4R6XNB1"/>
<dbReference type="GO" id="GO:0016020">
    <property type="term" value="C:membrane"/>
    <property type="evidence" value="ECO:0007669"/>
    <property type="project" value="UniProtKB-SubCell"/>
</dbReference>
<dbReference type="InterPro" id="IPR036259">
    <property type="entry name" value="MFS_trans_sf"/>
</dbReference>
<feature type="transmembrane region" description="Helical" evidence="6">
    <location>
        <begin position="357"/>
        <end position="379"/>
    </location>
</feature>
<proteinExistence type="predicted"/>
<protein>
    <submittedName>
        <fullName evidence="7">PAT family beta-lactamase induction signal transducer AmpG</fullName>
    </submittedName>
</protein>
<feature type="transmembrane region" description="Helical" evidence="6">
    <location>
        <begin position="449"/>
        <end position="467"/>
    </location>
</feature>
<evidence type="ECO:0000256" key="1">
    <source>
        <dbReference type="ARBA" id="ARBA00004141"/>
    </source>
</evidence>
<keyword evidence="2" id="KW-0813">Transport</keyword>
<organism evidence="7 8">
    <name type="scientific">Marinicella litoralis</name>
    <dbReference type="NCBI Taxonomy" id="644220"/>
    <lineage>
        <taxon>Bacteria</taxon>
        <taxon>Pseudomonadati</taxon>
        <taxon>Pseudomonadota</taxon>
        <taxon>Gammaproteobacteria</taxon>
        <taxon>Lysobacterales</taxon>
        <taxon>Marinicellaceae</taxon>
        <taxon>Marinicella</taxon>
    </lineage>
</organism>
<feature type="transmembrane region" description="Helical" evidence="6">
    <location>
        <begin position="12"/>
        <end position="35"/>
    </location>
</feature>
<comment type="caution">
    <text evidence="7">The sequence shown here is derived from an EMBL/GenBank/DDBJ whole genome shotgun (WGS) entry which is preliminary data.</text>
</comment>
<feature type="transmembrane region" description="Helical" evidence="6">
    <location>
        <begin position="225"/>
        <end position="246"/>
    </location>
</feature>
<feature type="transmembrane region" description="Helical" evidence="6">
    <location>
        <begin position="109"/>
        <end position="128"/>
    </location>
</feature>
<dbReference type="EMBL" id="SNZB01000004">
    <property type="protein sequence ID" value="TDR19434.1"/>
    <property type="molecule type" value="Genomic_DNA"/>
</dbReference>
<feature type="transmembrane region" description="Helical" evidence="6">
    <location>
        <begin position="479"/>
        <end position="498"/>
    </location>
</feature>
<evidence type="ECO:0000313" key="7">
    <source>
        <dbReference type="EMBL" id="TDR19434.1"/>
    </source>
</evidence>
<dbReference type="Gene3D" id="1.20.1250.20">
    <property type="entry name" value="MFS general substrate transporter like domains"/>
    <property type="match status" value="2"/>
</dbReference>
<dbReference type="RefSeq" id="WP_099019925.1">
    <property type="nucleotide sequence ID" value="NZ_NIHB01000004.1"/>
</dbReference>
<feature type="transmembrane region" description="Helical" evidence="6">
    <location>
        <begin position="47"/>
        <end position="64"/>
    </location>
</feature>
<evidence type="ECO:0000256" key="4">
    <source>
        <dbReference type="ARBA" id="ARBA00022989"/>
    </source>
</evidence>
<keyword evidence="4 6" id="KW-1133">Transmembrane helix</keyword>
<feature type="transmembrane region" description="Helical" evidence="6">
    <location>
        <begin position="320"/>
        <end position="345"/>
    </location>
</feature>
<feature type="transmembrane region" description="Helical" evidence="6">
    <location>
        <begin position="411"/>
        <end position="437"/>
    </location>
</feature>
<gene>
    <name evidence="7" type="ORF">C8D91_1990</name>
</gene>
<dbReference type="InterPro" id="IPR011701">
    <property type="entry name" value="MFS"/>
</dbReference>
<evidence type="ECO:0000256" key="3">
    <source>
        <dbReference type="ARBA" id="ARBA00022692"/>
    </source>
</evidence>
<evidence type="ECO:0000256" key="2">
    <source>
        <dbReference type="ARBA" id="ARBA00022448"/>
    </source>
</evidence>
<feature type="transmembrane region" description="Helical" evidence="6">
    <location>
        <begin position="149"/>
        <end position="173"/>
    </location>
</feature>
<dbReference type="InterPro" id="IPR004752">
    <property type="entry name" value="AmpG_permease/AT-1"/>
</dbReference>
<name>A0A4R6XNB1_9GAMM</name>